<feature type="domain" description="Phosphotransferase system enzyme I N-terminal" evidence="20">
    <location>
        <begin position="7"/>
        <end position="128"/>
    </location>
</feature>
<dbReference type="InterPro" id="IPR036618">
    <property type="entry name" value="PtsI_HPr-bd_sf"/>
</dbReference>
<comment type="function">
    <text evidence="3 17">General (non sugar-specific) component of the phosphoenolpyruvate-dependent sugar phosphotransferase system (sugar PTS). This major carbohydrate active-transport system catalyzes the phosphorylation of incoming sugar substrates concomitantly with their translocation across the cell membrane. Enzyme I transfers the phosphoryl group from phosphoenolpyruvate (PEP) to the phosphoryl carrier protein (HPr).</text>
</comment>
<evidence type="ECO:0000256" key="5">
    <source>
        <dbReference type="ARBA" id="ARBA00007837"/>
    </source>
</evidence>
<dbReference type="InterPro" id="IPR036637">
    <property type="entry name" value="Phosphohistidine_dom_sf"/>
</dbReference>
<dbReference type="PROSITE" id="PS00742">
    <property type="entry name" value="PEP_ENZYMES_2"/>
    <property type="match status" value="1"/>
</dbReference>
<comment type="caution">
    <text evidence="21">The sequence shown here is derived from an EMBL/GenBank/DDBJ whole genome shotgun (WGS) entry which is preliminary data.</text>
</comment>
<proteinExistence type="inferred from homology"/>
<dbReference type="InterPro" id="IPR050499">
    <property type="entry name" value="PEP-utilizing_PTS_enzyme"/>
</dbReference>
<dbReference type="GO" id="GO:0008965">
    <property type="term" value="F:phosphoenolpyruvate-protein phosphotransferase activity"/>
    <property type="evidence" value="ECO:0007669"/>
    <property type="project" value="UniProtKB-EC"/>
</dbReference>
<feature type="domain" description="PEP-utilising enzyme mobile" evidence="18">
    <location>
        <begin position="156"/>
        <end position="227"/>
    </location>
</feature>
<dbReference type="Proteomes" id="UP001165287">
    <property type="component" value="Unassembled WGS sequence"/>
</dbReference>
<dbReference type="InterPro" id="IPR024692">
    <property type="entry name" value="PTS_EI"/>
</dbReference>
<dbReference type="InterPro" id="IPR000121">
    <property type="entry name" value="PEP_util_C"/>
</dbReference>
<dbReference type="InterPro" id="IPR023151">
    <property type="entry name" value="PEP_util_CS"/>
</dbReference>
<evidence type="ECO:0000256" key="2">
    <source>
        <dbReference type="ARBA" id="ARBA00001946"/>
    </source>
</evidence>
<evidence type="ECO:0000256" key="10">
    <source>
        <dbReference type="ARBA" id="ARBA00022597"/>
    </source>
</evidence>
<dbReference type="PANTHER" id="PTHR46244">
    <property type="entry name" value="PHOSPHOENOLPYRUVATE-PROTEIN PHOSPHOTRANSFERASE"/>
    <property type="match status" value="1"/>
</dbReference>
<keyword evidence="15 17" id="KW-0460">Magnesium</keyword>
<evidence type="ECO:0000256" key="9">
    <source>
        <dbReference type="ARBA" id="ARBA00022490"/>
    </source>
</evidence>
<evidence type="ECO:0000256" key="13">
    <source>
        <dbReference type="ARBA" id="ARBA00022723"/>
    </source>
</evidence>
<keyword evidence="12 17" id="KW-0598">Phosphotransferase system</keyword>
<keyword evidence="22" id="KW-1185">Reference proteome</keyword>
<dbReference type="Pfam" id="PF02896">
    <property type="entry name" value="PEP-utilizers_C"/>
    <property type="match status" value="1"/>
</dbReference>
<comment type="cofactor">
    <cofactor evidence="2 17">
        <name>Mg(2+)</name>
        <dbReference type="ChEBI" id="CHEBI:18420"/>
    </cofactor>
</comment>
<evidence type="ECO:0000313" key="22">
    <source>
        <dbReference type="Proteomes" id="UP001165287"/>
    </source>
</evidence>
<dbReference type="InterPro" id="IPR040442">
    <property type="entry name" value="Pyrv_kinase-like_dom_sf"/>
</dbReference>
<dbReference type="InterPro" id="IPR015813">
    <property type="entry name" value="Pyrv/PenolPyrv_kinase-like_dom"/>
</dbReference>
<keyword evidence="9 17" id="KW-0963">Cytoplasm</keyword>
<evidence type="ECO:0000256" key="16">
    <source>
        <dbReference type="ARBA" id="ARBA00033235"/>
    </source>
</evidence>
<dbReference type="InterPro" id="IPR008279">
    <property type="entry name" value="PEP-util_enz_mobile_dom"/>
</dbReference>
<evidence type="ECO:0000256" key="17">
    <source>
        <dbReference type="PIRNR" id="PIRNR000732"/>
    </source>
</evidence>
<dbReference type="NCBIfam" id="TIGR01417">
    <property type="entry name" value="PTS_I_fam"/>
    <property type="match status" value="1"/>
</dbReference>
<evidence type="ECO:0000259" key="19">
    <source>
        <dbReference type="Pfam" id="PF02896"/>
    </source>
</evidence>
<dbReference type="InterPro" id="IPR018274">
    <property type="entry name" value="PEP_util_AS"/>
</dbReference>
<accession>A0ABS7UMZ8</accession>
<sequence length="571" mass="63198">MIAQSLKGIGASAGIAIAKAYRLEEPKLNVEKSSIENIEAEVQRFDAAVKQSASELEQIKEHAFKELGEDKAAIFAAHLLVLSDPELINPIKDKITTEKVNAEFALQEVANMFIGMFESMDNEYMKERAADIRDVTKRVVSHLLGVTIPNPSMILEEVIIIAEDLTPSDTAQLNRQYVKGFTTDIGGRTSHSAIMARSLEIPAVVGTKTVTADIENGVLVILDGLAGTVIVDPSADMVKEYEEKKAAYEAQKAEWAKLVNEQTVSKDGQHVELVANIGTPEDVKGVLENGGEGVGLYRTEFLYMGRTQLPTEEEQFDAYKTVLERMDGKPVVVRTLDIGGDKELPYLNLSKEMNPFLGFRAIRLCLEEQDIFRTQLRALLRASTFGNLKIMFPMIATLGEFRQAKAILLEEKAKLQAEGVAVSETIEIGIMVEIPSTAVMADQFAKEVDFFSIGTNDLIQYTMAADRMNERVSYLYQPYNPAILRLVKMVIDAAHKEGKWAGMCGEMAGDEIAIPILLGLGLDEFSMSATSILQARSQIRQLAKEEIKGTIEQVLNMDTAEEVEQFVREKF</sequence>
<dbReference type="PROSITE" id="PS00370">
    <property type="entry name" value="PEP_ENZYMES_PHOS_SITE"/>
    <property type="match status" value="1"/>
</dbReference>
<evidence type="ECO:0000256" key="12">
    <source>
        <dbReference type="ARBA" id="ARBA00022683"/>
    </source>
</evidence>
<keyword evidence="8 17" id="KW-0813">Transport</keyword>
<dbReference type="SUPFAM" id="SSF51621">
    <property type="entry name" value="Phosphoenolpyruvate/pyruvate domain"/>
    <property type="match status" value="1"/>
</dbReference>
<reference evidence="21" key="1">
    <citation type="submission" date="2024-05" db="EMBL/GenBank/DDBJ databases">
        <title>Metabacillus sp. nov., isolated from the rhizosphere soil of tomato plants.</title>
        <authorList>
            <person name="Ma R."/>
        </authorList>
    </citation>
    <scope>NUCLEOTIDE SEQUENCE</scope>
    <source>
        <strain evidence="21">DBTR6</strain>
    </source>
</reference>
<keyword evidence="14 17" id="KW-0418">Kinase</keyword>
<evidence type="ECO:0000256" key="15">
    <source>
        <dbReference type="ARBA" id="ARBA00022842"/>
    </source>
</evidence>
<evidence type="ECO:0000256" key="3">
    <source>
        <dbReference type="ARBA" id="ARBA00002728"/>
    </source>
</evidence>
<evidence type="ECO:0000313" key="21">
    <source>
        <dbReference type="EMBL" id="MBZ5749599.1"/>
    </source>
</evidence>
<dbReference type="EMBL" id="JAIQUM010000007">
    <property type="protein sequence ID" value="MBZ5749599.1"/>
    <property type="molecule type" value="Genomic_DNA"/>
</dbReference>
<organism evidence="21 22">
    <name type="scientific">Metabacillus rhizolycopersici</name>
    <dbReference type="NCBI Taxonomy" id="2875709"/>
    <lineage>
        <taxon>Bacteria</taxon>
        <taxon>Bacillati</taxon>
        <taxon>Bacillota</taxon>
        <taxon>Bacilli</taxon>
        <taxon>Bacillales</taxon>
        <taxon>Bacillaceae</taxon>
        <taxon>Metabacillus</taxon>
    </lineage>
</organism>
<evidence type="ECO:0000259" key="20">
    <source>
        <dbReference type="Pfam" id="PF05524"/>
    </source>
</evidence>
<evidence type="ECO:0000259" key="18">
    <source>
        <dbReference type="Pfam" id="PF00391"/>
    </source>
</evidence>
<dbReference type="Gene3D" id="1.10.274.10">
    <property type="entry name" value="PtsI, HPr-binding domain"/>
    <property type="match status" value="1"/>
</dbReference>
<keyword evidence="13 17" id="KW-0479">Metal-binding</keyword>
<evidence type="ECO:0000256" key="4">
    <source>
        <dbReference type="ARBA" id="ARBA00004496"/>
    </source>
</evidence>
<evidence type="ECO:0000256" key="14">
    <source>
        <dbReference type="ARBA" id="ARBA00022777"/>
    </source>
</evidence>
<evidence type="ECO:0000256" key="11">
    <source>
        <dbReference type="ARBA" id="ARBA00022679"/>
    </source>
</evidence>
<gene>
    <name evidence="21" type="primary">ptsP</name>
    <name evidence="21" type="ORF">K9V48_04920</name>
</gene>
<dbReference type="InterPro" id="IPR008731">
    <property type="entry name" value="PTS_EIN"/>
</dbReference>
<dbReference type="PRINTS" id="PR01736">
    <property type="entry name" value="PHPHTRNFRASE"/>
</dbReference>
<dbReference type="Pfam" id="PF00391">
    <property type="entry name" value="PEP-utilizers"/>
    <property type="match status" value="1"/>
</dbReference>
<dbReference type="RefSeq" id="WP_224137408.1">
    <property type="nucleotide sequence ID" value="NZ_JAIQUM010000007.1"/>
</dbReference>
<dbReference type="PIRSF" id="PIRSF000732">
    <property type="entry name" value="PTS_enzyme_I"/>
    <property type="match status" value="1"/>
</dbReference>
<evidence type="ECO:0000256" key="6">
    <source>
        <dbReference type="ARBA" id="ARBA00012232"/>
    </source>
</evidence>
<dbReference type="Gene3D" id="3.50.30.10">
    <property type="entry name" value="Phosphohistidine domain"/>
    <property type="match status" value="1"/>
</dbReference>
<dbReference type="SUPFAM" id="SSF52009">
    <property type="entry name" value="Phosphohistidine domain"/>
    <property type="match status" value="1"/>
</dbReference>
<name>A0ABS7UMZ8_9BACI</name>
<dbReference type="SUPFAM" id="SSF47831">
    <property type="entry name" value="Enzyme I of the PEP:sugar phosphotransferase system HPr-binding (sub)domain"/>
    <property type="match status" value="1"/>
</dbReference>
<dbReference type="Pfam" id="PF05524">
    <property type="entry name" value="PEP-utilisers_N"/>
    <property type="match status" value="1"/>
</dbReference>
<keyword evidence="11 17" id="KW-0808">Transferase</keyword>
<evidence type="ECO:0000256" key="7">
    <source>
        <dbReference type="ARBA" id="ARBA00016544"/>
    </source>
</evidence>
<comment type="similarity">
    <text evidence="5 17">Belongs to the PEP-utilizing enzyme family.</text>
</comment>
<comment type="catalytic activity">
    <reaction evidence="1 17">
        <text>L-histidyl-[protein] + phosphoenolpyruvate = N(pros)-phospho-L-histidyl-[protein] + pyruvate</text>
        <dbReference type="Rhea" id="RHEA:23880"/>
        <dbReference type="Rhea" id="RHEA-COMP:9745"/>
        <dbReference type="Rhea" id="RHEA-COMP:9746"/>
        <dbReference type="ChEBI" id="CHEBI:15361"/>
        <dbReference type="ChEBI" id="CHEBI:29979"/>
        <dbReference type="ChEBI" id="CHEBI:58702"/>
        <dbReference type="ChEBI" id="CHEBI:64837"/>
        <dbReference type="EC" id="2.7.3.9"/>
    </reaction>
</comment>
<dbReference type="EC" id="2.7.3.9" evidence="6 17"/>
<feature type="domain" description="PEP-utilising enzyme C-terminal" evidence="19">
    <location>
        <begin position="252"/>
        <end position="542"/>
    </location>
</feature>
<protein>
    <recommendedName>
        <fullName evidence="7 17">Phosphoenolpyruvate-protein phosphotransferase</fullName>
        <ecNumber evidence="6 17">2.7.3.9</ecNumber>
    </recommendedName>
    <alternativeName>
        <fullName evidence="16 17">Phosphotransferase system, enzyme I</fullName>
    </alternativeName>
</protein>
<dbReference type="PANTHER" id="PTHR46244:SF3">
    <property type="entry name" value="PHOSPHOENOLPYRUVATE-PROTEIN PHOSPHOTRANSFERASE"/>
    <property type="match status" value="1"/>
</dbReference>
<evidence type="ECO:0000256" key="1">
    <source>
        <dbReference type="ARBA" id="ARBA00000683"/>
    </source>
</evidence>
<keyword evidence="10 17" id="KW-0762">Sugar transport</keyword>
<dbReference type="InterPro" id="IPR006318">
    <property type="entry name" value="PTS_EI-like"/>
</dbReference>
<dbReference type="Gene3D" id="3.20.20.60">
    <property type="entry name" value="Phosphoenolpyruvate-binding domains"/>
    <property type="match status" value="1"/>
</dbReference>
<evidence type="ECO:0000256" key="8">
    <source>
        <dbReference type="ARBA" id="ARBA00022448"/>
    </source>
</evidence>
<comment type="subcellular location">
    <subcellularLocation>
        <location evidence="4 17">Cytoplasm</location>
    </subcellularLocation>
</comment>